<dbReference type="RefSeq" id="WP_262428749.1">
    <property type="nucleotide sequence ID" value="NZ_JACRTG010000008.1"/>
</dbReference>
<keyword evidence="3" id="KW-1185">Reference proteome</keyword>
<dbReference type="PANTHER" id="PTHR43830">
    <property type="entry name" value="PROTEIN PSP1"/>
    <property type="match status" value="1"/>
</dbReference>
<sequence length="296" mass="33751">MVKVVGVRFKKAGKIYYFDPDDMDVKFNEFVIVETARGLEFGLVVIGPKMVNDEEIVAPLKKVIRIALDEDFEIHRENIKKAKEALIICQQKVEEHGIKMKLVDVEYTFDNNRVIFYFTADGRVDFRELVKDLAALFRTRIELRQIGVRDEAKLVGGVGPCGRTACCAQYLGEFEPVSIKMAKEQSLSLNPTKISGLCGRLMCCLKYEHENYEELISKIPQVGSIVITPTGRGTVVNSYTLLERVKVRIKLKDGTEDILQFQVDEIETTGEIDPEYQRTIENSDEEHGINELFEME</sequence>
<accession>A0A926IK28</accession>
<comment type="caution">
    <text evidence="2">The sequence shown here is derived from an EMBL/GenBank/DDBJ whole genome shotgun (WGS) entry which is preliminary data.</text>
</comment>
<feature type="domain" description="PSP1 C-terminal" evidence="1">
    <location>
        <begin position="61"/>
        <end position="146"/>
    </location>
</feature>
<dbReference type="PROSITE" id="PS51411">
    <property type="entry name" value="PSP1_C"/>
    <property type="match status" value="1"/>
</dbReference>
<evidence type="ECO:0000259" key="1">
    <source>
        <dbReference type="PROSITE" id="PS51411"/>
    </source>
</evidence>
<reference evidence="2" key="1">
    <citation type="submission" date="2020-08" db="EMBL/GenBank/DDBJ databases">
        <title>Genome public.</title>
        <authorList>
            <person name="Liu C."/>
            <person name="Sun Q."/>
        </authorList>
    </citation>
    <scope>NUCLEOTIDE SEQUENCE</scope>
    <source>
        <strain evidence="2">BX21</strain>
    </source>
</reference>
<gene>
    <name evidence="2" type="ORF">H8707_03355</name>
</gene>
<organism evidence="2 3">
    <name type="scientific">Paratissierella segnis</name>
    <dbReference type="NCBI Taxonomy" id="2763679"/>
    <lineage>
        <taxon>Bacteria</taxon>
        <taxon>Bacillati</taxon>
        <taxon>Bacillota</taxon>
        <taxon>Tissierellia</taxon>
        <taxon>Tissierellales</taxon>
        <taxon>Tissierellaceae</taxon>
        <taxon>Paratissierella</taxon>
    </lineage>
</organism>
<name>A0A926IK28_9FIRM</name>
<evidence type="ECO:0000313" key="3">
    <source>
        <dbReference type="Proteomes" id="UP000601171"/>
    </source>
</evidence>
<protein>
    <submittedName>
        <fullName evidence="2">Stage 0 sporulation family protein</fullName>
    </submittedName>
</protein>
<dbReference type="GO" id="GO:0005737">
    <property type="term" value="C:cytoplasm"/>
    <property type="evidence" value="ECO:0007669"/>
    <property type="project" value="TreeGrafter"/>
</dbReference>
<dbReference type="Pfam" id="PF04468">
    <property type="entry name" value="PSP1"/>
    <property type="match status" value="1"/>
</dbReference>
<proteinExistence type="predicted"/>
<dbReference type="AlphaFoldDB" id="A0A926IK28"/>
<dbReference type="PANTHER" id="PTHR43830:SF3">
    <property type="entry name" value="PROTEIN PSP1"/>
    <property type="match status" value="1"/>
</dbReference>
<dbReference type="InterPro" id="IPR007557">
    <property type="entry name" value="PSP1_C"/>
</dbReference>
<dbReference type="InterPro" id="IPR047767">
    <property type="entry name" value="PSP1-like"/>
</dbReference>
<evidence type="ECO:0000313" key="2">
    <source>
        <dbReference type="EMBL" id="MBC8587278.1"/>
    </source>
</evidence>
<dbReference type="EMBL" id="JACRTG010000008">
    <property type="protein sequence ID" value="MBC8587278.1"/>
    <property type="molecule type" value="Genomic_DNA"/>
</dbReference>
<dbReference type="Proteomes" id="UP000601171">
    <property type="component" value="Unassembled WGS sequence"/>
</dbReference>
<dbReference type="NCBIfam" id="NF041131">
    <property type="entry name" value="RicT_YaaT_fam"/>
    <property type="match status" value="1"/>
</dbReference>